<name>G8BXF9_TETPH</name>
<dbReference type="GO" id="GO:0030686">
    <property type="term" value="C:90S preribosome"/>
    <property type="evidence" value="ECO:0007669"/>
    <property type="project" value="EnsemblFungi"/>
</dbReference>
<protein>
    <recommendedName>
        <fullName evidence="3 9">U3 small nucleolar RNA-associated protein 10</fullName>
    </recommendedName>
</protein>
<dbReference type="Proteomes" id="UP000005666">
    <property type="component" value="Chromosome 9"/>
</dbReference>
<gene>
    <name evidence="11" type="primary">TPHA0I00810</name>
    <name evidence="11" type="ordered locus">TPHA_0I00810</name>
</gene>
<feature type="domain" description="BP28 C-terminal" evidence="10">
    <location>
        <begin position="1494"/>
        <end position="1641"/>
    </location>
</feature>
<dbReference type="GO" id="GO:0000447">
    <property type="term" value="P:endonucleolytic cleavage in ITS1 to separate SSU-rRNA from 5.8S rRNA and LSU-rRNA from tricistronic rRNA transcript (SSU-rRNA, 5.8S rRNA, LSU-rRNA)"/>
    <property type="evidence" value="ECO:0007669"/>
    <property type="project" value="EnsemblFungi"/>
</dbReference>
<dbReference type="PROSITE" id="PS50077">
    <property type="entry name" value="HEAT_REPEAT"/>
    <property type="match status" value="1"/>
</dbReference>
<evidence type="ECO:0000256" key="3">
    <source>
        <dbReference type="ARBA" id="ARBA00015399"/>
    </source>
</evidence>
<dbReference type="Pfam" id="PF08146">
    <property type="entry name" value="BP28CT"/>
    <property type="match status" value="1"/>
</dbReference>
<dbReference type="OrthoDB" id="31183at2759"/>
<dbReference type="GO" id="GO:0033553">
    <property type="term" value="C:rDNA heterochromatin"/>
    <property type="evidence" value="ECO:0007669"/>
    <property type="project" value="EnsemblFungi"/>
</dbReference>
<evidence type="ECO:0000256" key="7">
    <source>
        <dbReference type="ARBA" id="ARBA00023274"/>
    </source>
</evidence>
<reference evidence="11 12" key="1">
    <citation type="journal article" date="2011" name="Proc. Natl. Acad. Sci. U.S.A.">
        <title>Evolutionary erosion of yeast sex chromosomes by mating-type switching accidents.</title>
        <authorList>
            <person name="Gordon J.L."/>
            <person name="Armisen D."/>
            <person name="Proux-Wera E."/>
            <person name="Oheigeartaigh S.S."/>
            <person name="Byrne K.P."/>
            <person name="Wolfe K.H."/>
        </authorList>
    </citation>
    <scope>NUCLEOTIDE SEQUENCE [LARGE SCALE GENOMIC DNA]</scope>
    <source>
        <strain evidence="12">ATCC 24235 / CBS 4417 / NBRC 1672 / NRRL Y-8282 / UCD 70-5</strain>
    </source>
</reference>
<comment type="subunit">
    <text evidence="9">Component of the ribosomal small subunit (SSU) processome.</text>
</comment>
<proteinExistence type="inferred from homology"/>
<comment type="similarity">
    <text evidence="2 9">Belongs to the HEATR1/UTP10 family.</text>
</comment>
<dbReference type="InterPro" id="IPR056473">
    <property type="entry name" value="HEAT_Utp10/HEAT1"/>
</dbReference>
<dbReference type="SUPFAM" id="SSF48371">
    <property type="entry name" value="ARM repeat"/>
    <property type="match status" value="2"/>
</dbReference>
<evidence type="ECO:0000256" key="9">
    <source>
        <dbReference type="RuleBase" id="RU367065"/>
    </source>
</evidence>
<comment type="function">
    <text evidence="9">Involved in nucleolar processing of pre-18S ribosomal RNA.</text>
</comment>
<organism evidence="11 12">
    <name type="scientific">Tetrapisispora phaffii (strain ATCC 24235 / CBS 4417 / NBRC 1672 / NRRL Y-8282 / UCD 70-5)</name>
    <name type="common">Yeast</name>
    <name type="synonym">Fabospora phaffii</name>
    <dbReference type="NCBI Taxonomy" id="1071381"/>
    <lineage>
        <taxon>Eukaryota</taxon>
        <taxon>Fungi</taxon>
        <taxon>Dikarya</taxon>
        <taxon>Ascomycota</taxon>
        <taxon>Saccharomycotina</taxon>
        <taxon>Saccharomycetes</taxon>
        <taxon>Saccharomycetales</taxon>
        <taxon>Saccharomycetaceae</taxon>
        <taxon>Tetrapisispora</taxon>
    </lineage>
</organism>
<dbReference type="InterPro" id="IPR021133">
    <property type="entry name" value="HEAT_type_2"/>
</dbReference>
<dbReference type="HOGENOM" id="CLU_001128_3_1_1"/>
<dbReference type="GO" id="GO:0034455">
    <property type="term" value="C:t-UTP complex"/>
    <property type="evidence" value="ECO:0007669"/>
    <property type="project" value="EnsemblFungi"/>
</dbReference>
<dbReference type="Pfam" id="PF12397">
    <property type="entry name" value="U3snoRNP10"/>
    <property type="match status" value="1"/>
</dbReference>
<keyword evidence="12" id="KW-1185">Reference proteome</keyword>
<dbReference type="SMART" id="SM01036">
    <property type="entry name" value="BP28CT"/>
    <property type="match status" value="1"/>
</dbReference>
<dbReference type="InterPro" id="IPR012954">
    <property type="entry name" value="BP28_C_dom"/>
</dbReference>
<evidence type="ECO:0000313" key="11">
    <source>
        <dbReference type="EMBL" id="CCE64587.1"/>
    </source>
</evidence>
<dbReference type="OMA" id="GEPFDRY"/>
<keyword evidence="5 9" id="KW-0698">rRNA processing</keyword>
<keyword evidence="6 9" id="KW-0539">Nucleus</keyword>
<keyword evidence="4 9" id="KW-0690">Ribosome biogenesis</keyword>
<dbReference type="GO" id="GO:0030688">
    <property type="term" value="C:preribosome, small subunit precursor"/>
    <property type="evidence" value="ECO:0007669"/>
    <property type="project" value="EnsemblFungi"/>
</dbReference>
<evidence type="ECO:0000313" key="12">
    <source>
        <dbReference type="Proteomes" id="UP000005666"/>
    </source>
</evidence>
<dbReference type="GeneID" id="11532883"/>
<dbReference type="GO" id="GO:0045943">
    <property type="term" value="P:positive regulation of transcription by RNA polymerase I"/>
    <property type="evidence" value="ECO:0007669"/>
    <property type="project" value="EnsemblFungi"/>
</dbReference>
<dbReference type="EMBL" id="HE612864">
    <property type="protein sequence ID" value="CCE64587.1"/>
    <property type="molecule type" value="Genomic_DNA"/>
</dbReference>
<sequence length="1773" mass="201142">MSSLRDQLTQVASSNATVAFDRKRRQKLHSTSLIYNPKTAATQDYDTIFELATNALQELIEIDPNFEIFEKTLFSESSISIDRNVQTKEEIKDLEQSINGFLMLASSKWHLTPTLYATEWLVRRFQIHILNAEMFLLSTLNYYQTPSFKRILDIVKLPPLFQPLSAFVRSEKNPTNITMIKLFNDNDFIKLYTNYLNKCIKHKFTYTNQLLFTTCWFINVIAFNSNNEEKLTELIPILLEASAKLLGSTSNDCQIAAHTIMVIFATALPLNKNIIIAAVETILAGYNDKLIKKSVLISIFKLFQTLRGNDNVSQLPSNIYTLLNNKISLVELTEFISTSDIPTNADKFITKYIRSVIRYDHSKLDDIVKLLEKVELENFEMRHIITDLIHLSEIIDDKTKLIELFSYFVSKNETLVIKCLNSLNIATELFEIRLTTSLFTVKDKEQDNTDGLNIKNIDSEKVLGKEITIEPFKEFLEKHSNLIYTKSLSFLTEKSEIFNKLLSLFIESIGKGYSSGLFLSSFLSTIESKITFLLRVVISPAALTTVRIIAISNISKLLSNIDKDSNLFTLVPCLVCALNDVSKNVRQNVRKLLFQISKRPSTKHYFMLKEIYGENKEVPFLDPQDCSSWLSKFLDGYFVDNLDFSKLLVPRANDKILSLFWANQALLIPLPYPKLVLLRNLMNVSKTSSYSYLFETFISSYVESRGTWEQECKLNKTNFIDFETVIVNLISEKEKNNFMIDFMIEALNSSHEGLAEITSDRLIKLFPTFKPPVQLHIVQSIVDSINSDDVSYDTAATLQALPMNADIFVSLLGNVRITSDDGVSDIAKRRRRRSSTNKPVFQRDDVSLMAELHLRKLTILLETLDKSKPVGTAQLLSTLFTVLSDLETLGEDGALPVLYAQETLASCMTNTIDSLKSQNFTQLPNTRADSIISAIRNSQSPQVQNKLLLVIGSLATLAPETVLHSVMPIFTFMGVHAIRQDNEFTAQVVEKTILTVIPALLESSQSNINEEIEFLLMTFATALNHVPKHRRVKLYFTLVKTLGASNAIAPFIFLISQQYSNCINTFKLGDAKGFVEFTKSFLSSFDVADQLKGVCQFFDIVKLLISANSNEKTENSISSRTLFSNGICNYSDLELLSFYKNAFTFVNKIVEDSDSDYYDFQSSLKLKLYSVLLDVTSDSTILESIQENFGSLLQTVVSFINGSKLLVNKTIKEFEDSSSENEVADYQTDIKNTLFSVMSNVLTLLPINYFVNSTLPLLNSSTSAEIRYNLTSVIGKKFESESSKAVDSVKIVIEMLVNRVETDKSDAMMLQVDLKVLSSLAAKFGEKLEGSTITNLLSLGTNLLQSDKFEVKIPSLNLITNCIQILGIKSLSFYPKVVPQSLVLFKELQEGTNTYLRPQLQLSILLLFTAMVKRIPSFITSNLYDLIDIILFSNDVEVSSRLSVVTLMIENIDQKEILKTLHKIWIKKLSKSSSSISISLFLSALESTVESISKKSATSQSPTFFKLMLALFEFRSISEFDNNTISRIEASVHQIANSYVLKLNDKVFRPLFVIVVKWAFDGEGVTNKEIKEVERLIAFYKFFGKLQENLKTIITSYFTYLLEPTNELLKRFISRDLTDVNLRRLILISLTSSFKYDKEDYWNSTSRFELISTSLVSQLSNIDNVIGNYLVKAIASLTTNNGRIDEHNKIMHNLLVEHVKSSTRSSEKLWTIRTMKLIYSKVGEQWLILLPQLVPTIAELLEDENEEVENEVRTGLVKVVENVLGEPFDRYLS</sequence>
<dbReference type="RefSeq" id="XP_003687021.1">
    <property type="nucleotide sequence ID" value="XM_003686973.1"/>
</dbReference>
<dbReference type="STRING" id="1071381.G8BXF9"/>
<evidence type="ECO:0000259" key="10">
    <source>
        <dbReference type="SMART" id="SM01036"/>
    </source>
</evidence>
<dbReference type="GO" id="GO:0000472">
    <property type="term" value="P:endonucleolytic cleavage to generate mature 5'-end of SSU-rRNA from (SSU-rRNA, 5.8S rRNA, LSU-rRNA)"/>
    <property type="evidence" value="ECO:0007669"/>
    <property type="project" value="EnsemblFungi"/>
</dbReference>
<dbReference type="GO" id="GO:0000480">
    <property type="term" value="P:endonucleolytic cleavage in 5'-ETS of tricistronic rRNA transcript (SSU-rRNA, 5.8S rRNA, LSU-rRNA)"/>
    <property type="evidence" value="ECO:0007669"/>
    <property type="project" value="EnsemblFungi"/>
</dbReference>
<dbReference type="eggNOG" id="KOG1837">
    <property type="taxonomic scope" value="Eukaryota"/>
</dbReference>
<dbReference type="FunFam" id="1.25.10.10:FF:000530">
    <property type="entry name" value="UTP10p Nucleolar protein"/>
    <property type="match status" value="1"/>
</dbReference>
<feature type="repeat" description="HEAT" evidence="8">
    <location>
        <begin position="1733"/>
        <end position="1771"/>
    </location>
</feature>
<evidence type="ECO:0000256" key="5">
    <source>
        <dbReference type="ARBA" id="ARBA00022552"/>
    </source>
</evidence>
<dbReference type="InterPro" id="IPR040191">
    <property type="entry name" value="UTP10"/>
</dbReference>
<dbReference type="PANTHER" id="PTHR13457">
    <property type="entry name" value="BAP28"/>
    <property type="match status" value="1"/>
</dbReference>
<dbReference type="PANTHER" id="PTHR13457:SF1">
    <property type="entry name" value="HEAT REPEAT-CONTAINING PROTEIN 1"/>
    <property type="match status" value="1"/>
</dbReference>
<dbReference type="GO" id="GO:0034511">
    <property type="term" value="F:U3 snoRNA binding"/>
    <property type="evidence" value="ECO:0007669"/>
    <property type="project" value="EnsemblFungi"/>
</dbReference>
<dbReference type="InterPro" id="IPR022125">
    <property type="entry name" value="U3snoRNP10_N"/>
</dbReference>
<evidence type="ECO:0000256" key="8">
    <source>
        <dbReference type="PROSITE-ProRule" id="PRU00103"/>
    </source>
</evidence>
<evidence type="ECO:0000256" key="1">
    <source>
        <dbReference type="ARBA" id="ARBA00004604"/>
    </source>
</evidence>
<dbReference type="GO" id="GO:0032040">
    <property type="term" value="C:small-subunit processome"/>
    <property type="evidence" value="ECO:0007669"/>
    <property type="project" value="EnsemblFungi"/>
</dbReference>
<evidence type="ECO:0000256" key="4">
    <source>
        <dbReference type="ARBA" id="ARBA00022517"/>
    </source>
</evidence>
<keyword evidence="7 9" id="KW-0687">Ribonucleoprotein</keyword>
<accession>G8BXF9</accession>
<dbReference type="InterPro" id="IPR016024">
    <property type="entry name" value="ARM-type_fold"/>
</dbReference>
<dbReference type="KEGG" id="tpf:TPHA_0I00810"/>
<dbReference type="Pfam" id="PF23243">
    <property type="entry name" value="HEAT_HEATR1"/>
    <property type="match status" value="1"/>
</dbReference>
<comment type="subcellular location">
    <subcellularLocation>
        <location evidence="1 9">Nucleus</location>
        <location evidence="1 9">Nucleolus</location>
    </subcellularLocation>
</comment>
<evidence type="ECO:0000256" key="6">
    <source>
        <dbReference type="ARBA" id="ARBA00023242"/>
    </source>
</evidence>
<evidence type="ECO:0000256" key="2">
    <source>
        <dbReference type="ARBA" id="ARBA00010559"/>
    </source>
</evidence>